<proteinExistence type="predicted"/>
<evidence type="ECO:0000313" key="2">
    <source>
        <dbReference type="Proteomes" id="UP000287651"/>
    </source>
</evidence>
<gene>
    <name evidence="1" type="ORF">B296_00002441</name>
</gene>
<dbReference type="Proteomes" id="UP000287651">
    <property type="component" value="Unassembled WGS sequence"/>
</dbReference>
<dbReference type="AlphaFoldDB" id="A0A427AYI9"/>
<dbReference type="EMBL" id="AMZH03000935">
    <property type="protein sequence ID" value="RRT81332.1"/>
    <property type="molecule type" value="Genomic_DNA"/>
</dbReference>
<accession>A0A427AYI9</accession>
<protein>
    <submittedName>
        <fullName evidence="1">Uncharacterized protein</fullName>
    </submittedName>
</protein>
<organism evidence="1 2">
    <name type="scientific">Ensete ventricosum</name>
    <name type="common">Abyssinian banana</name>
    <name type="synonym">Musa ensete</name>
    <dbReference type="NCBI Taxonomy" id="4639"/>
    <lineage>
        <taxon>Eukaryota</taxon>
        <taxon>Viridiplantae</taxon>
        <taxon>Streptophyta</taxon>
        <taxon>Embryophyta</taxon>
        <taxon>Tracheophyta</taxon>
        <taxon>Spermatophyta</taxon>
        <taxon>Magnoliopsida</taxon>
        <taxon>Liliopsida</taxon>
        <taxon>Zingiberales</taxon>
        <taxon>Musaceae</taxon>
        <taxon>Ensete</taxon>
    </lineage>
</organism>
<sequence>MPAVLVVRRAPAGGGLPTLPVSGRLYDNWGPPYNRSASYAGLATSAGRMSEGAMTWQPNRHLSYQKVIIRLQLSLFCVEEVWQSD</sequence>
<evidence type="ECO:0000313" key="1">
    <source>
        <dbReference type="EMBL" id="RRT81332.1"/>
    </source>
</evidence>
<name>A0A427AYI9_ENSVE</name>
<comment type="caution">
    <text evidence="1">The sequence shown here is derived from an EMBL/GenBank/DDBJ whole genome shotgun (WGS) entry which is preliminary data.</text>
</comment>
<reference evidence="1 2" key="1">
    <citation type="journal article" date="2014" name="Agronomy (Basel)">
        <title>A Draft Genome Sequence for Ensete ventricosum, the Drought-Tolerant Tree Against Hunger.</title>
        <authorList>
            <person name="Harrison J."/>
            <person name="Moore K.A."/>
            <person name="Paszkiewicz K."/>
            <person name="Jones T."/>
            <person name="Grant M."/>
            <person name="Ambacheew D."/>
            <person name="Muzemil S."/>
            <person name="Studholme D.J."/>
        </authorList>
    </citation>
    <scope>NUCLEOTIDE SEQUENCE [LARGE SCALE GENOMIC DNA]</scope>
</reference>